<accession>A0AAE4AZL8</accession>
<dbReference type="AlphaFoldDB" id="A0AAE4AZL8"/>
<reference evidence="1 2" key="1">
    <citation type="submission" date="2023-07" db="EMBL/GenBank/DDBJ databases">
        <title>Sequencing the genomes of 1000 actinobacteria strains.</title>
        <authorList>
            <person name="Klenk H.-P."/>
        </authorList>
    </citation>
    <scope>NUCLEOTIDE SEQUENCE [LARGE SCALE GENOMIC DNA]</scope>
    <source>
        <strain evidence="1 2">DSM 44709</strain>
    </source>
</reference>
<evidence type="ECO:0000313" key="1">
    <source>
        <dbReference type="EMBL" id="MDQ0368597.1"/>
    </source>
</evidence>
<comment type="caution">
    <text evidence="1">The sequence shown here is derived from an EMBL/GenBank/DDBJ whole genome shotgun (WGS) entry which is preliminary data.</text>
</comment>
<evidence type="ECO:0000313" key="2">
    <source>
        <dbReference type="Proteomes" id="UP001240236"/>
    </source>
</evidence>
<dbReference type="Proteomes" id="UP001240236">
    <property type="component" value="Unassembled WGS sequence"/>
</dbReference>
<organism evidence="1 2">
    <name type="scientific">Catenuloplanes indicus</name>
    <dbReference type="NCBI Taxonomy" id="137267"/>
    <lineage>
        <taxon>Bacteria</taxon>
        <taxon>Bacillati</taxon>
        <taxon>Actinomycetota</taxon>
        <taxon>Actinomycetes</taxon>
        <taxon>Micromonosporales</taxon>
        <taxon>Micromonosporaceae</taxon>
        <taxon>Catenuloplanes</taxon>
    </lineage>
</organism>
<dbReference type="EMBL" id="JAUSUZ010000001">
    <property type="protein sequence ID" value="MDQ0368597.1"/>
    <property type="molecule type" value="Genomic_DNA"/>
</dbReference>
<proteinExistence type="predicted"/>
<name>A0AAE4AZL8_9ACTN</name>
<protein>
    <submittedName>
        <fullName evidence="1">Uncharacterized protein</fullName>
    </submittedName>
</protein>
<dbReference type="RefSeq" id="WP_307243249.1">
    <property type="nucleotide sequence ID" value="NZ_JAUSUZ010000001.1"/>
</dbReference>
<sequence length="63" mass="6580">MSNGKGGMGEMALVFTLALLGVGLASLAAFLPWYESSAVESVIVEFRIPFFDVPDASAQGSEP</sequence>
<gene>
    <name evidence="1" type="ORF">J2S42_005266</name>
</gene>
<keyword evidence="2" id="KW-1185">Reference proteome</keyword>